<proteinExistence type="predicted"/>
<name>A0A3E4YLD7_9FIRM</name>
<dbReference type="Proteomes" id="UP000260758">
    <property type="component" value="Unassembled WGS sequence"/>
</dbReference>
<gene>
    <name evidence="1" type="ORF">DXB99_03355</name>
</gene>
<reference evidence="1 2" key="1">
    <citation type="submission" date="2018-08" db="EMBL/GenBank/DDBJ databases">
        <title>A genome reference for cultivated species of the human gut microbiota.</title>
        <authorList>
            <person name="Zou Y."/>
            <person name="Xue W."/>
            <person name="Luo G."/>
        </authorList>
    </citation>
    <scope>NUCLEOTIDE SEQUENCE [LARGE SCALE GENOMIC DNA]</scope>
    <source>
        <strain evidence="1 2">OM07-13</strain>
    </source>
</reference>
<evidence type="ECO:0000313" key="1">
    <source>
        <dbReference type="EMBL" id="RGM75579.1"/>
    </source>
</evidence>
<comment type="caution">
    <text evidence="1">The sequence shown here is derived from an EMBL/GenBank/DDBJ whole genome shotgun (WGS) entry which is preliminary data.</text>
</comment>
<dbReference type="RefSeq" id="WP_117718335.1">
    <property type="nucleotide sequence ID" value="NZ_QSTP01000001.1"/>
</dbReference>
<organism evidence="1 2">
    <name type="scientific">Agathobacter rectalis</name>
    <dbReference type="NCBI Taxonomy" id="39491"/>
    <lineage>
        <taxon>Bacteria</taxon>
        <taxon>Bacillati</taxon>
        <taxon>Bacillota</taxon>
        <taxon>Clostridia</taxon>
        <taxon>Lachnospirales</taxon>
        <taxon>Lachnospiraceae</taxon>
        <taxon>Agathobacter</taxon>
    </lineage>
</organism>
<protein>
    <submittedName>
        <fullName evidence="1">Uncharacterized protein</fullName>
    </submittedName>
</protein>
<dbReference type="AlphaFoldDB" id="A0A3E4YLD7"/>
<sequence>MANNTNLHLAKKIKNDEFYTKNDNFDAINIDRIGDIPKDYNGIMGVPLTFFNVYNPEQFEIITLGSSPKLFTATKRYENLLRHNIDGTKTKEHICCNQCLTIAYNTIPDSKIYFTASNSDKYLVTPYKRLLIRRR</sequence>
<dbReference type="EMBL" id="QSTP01000001">
    <property type="protein sequence ID" value="RGM75579.1"/>
    <property type="molecule type" value="Genomic_DNA"/>
</dbReference>
<accession>A0A3E4YLD7</accession>
<dbReference type="InterPro" id="IPR025247">
    <property type="entry name" value="EcoRI-like_methylase"/>
</dbReference>
<evidence type="ECO:0000313" key="2">
    <source>
        <dbReference type="Proteomes" id="UP000260758"/>
    </source>
</evidence>
<dbReference type="Pfam" id="PF13651">
    <property type="entry name" value="EcoRI_methylase"/>
    <property type="match status" value="1"/>
</dbReference>